<evidence type="ECO:0000313" key="3">
    <source>
        <dbReference type="Proteomes" id="UP001208017"/>
    </source>
</evidence>
<dbReference type="SUPFAM" id="SSF52540">
    <property type="entry name" value="P-loop containing nucleoside triphosphate hydrolases"/>
    <property type="match status" value="2"/>
</dbReference>
<feature type="domain" description="Helicase/UvrB N-terminal" evidence="1">
    <location>
        <begin position="11"/>
        <end position="232"/>
    </location>
</feature>
<keyword evidence="2" id="KW-0347">Helicase</keyword>
<keyword evidence="3" id="KW-1185">Reference proteome</keyword>
<accession>A0ABT3X866</accession>
<organism evidence="2 3">
    <name type="scientific">Tumebacillus lacus</name>
    <dbReference type="NCBI Taxonomy" id="2995335"/>
    <lineage>
        <taxon>Bacteria</taxon>
        <taxon>Bacillati</taxon>
        <taxon>Bacillota</taxon>
        <taxon>Bacilli</taxon>
        <taxon>Bacillales</taxon>
        <taxon>Alicyclobacillaceae</taxon>
        <taxon>Tumebacillus</taxon>
    </lineage>
</organism>
<gene>
    <name evidence="2" type="ORF">OS242_13450</name>
</gene>
<keyword evidence="2" id="KW-0378">Hydrolase</keyword>
<dbReference type="Pfam" id="PF04851">
    <property type="entry name" value="ResIII"/>
    <property type="match status" value="1"/>
</dbReference>
<name>A0ABT3X866_9BACL</name>
<dbReference type="GO" id="GO:0004386">
    <property type="term" value="F:helicase activity"/>
    <property type="evidence" value="ECO:0007669"/>
    <property type="project" value="UniProtKB-KW"/>
</dbReference>
<dbReference type="RefSeq" id="WP_267152193.1">
    <property type="nucleotide sequence ID" value="NZ_JAPMLT010000007.1"/>
</dbReference>
<keyword evidence="2" id="KW-0547">Nucleotide-binding</keyword>
<dbReference type="InterPro" id="IPR027417">
    <property type="entry name" value="P-loop_NTPase"/>
</dbReference>
<dbReference type="EMBL" id="JAPMLT010000007">
    <property type="protein sequence ID" value="MCX7570949.1"/>
    <property type="molecule type" value="Genomic_DNA"/>
</dbReference>
<dbReference type="InterPro" id="IPR006935">
    <property type="entry name" value="Helicase/UvrB_N"/>
</dbReference>
<evidence type="ECO:0000313" key="2">
    <source>
        <dbReference type="EMBL" id="MCX7570949.1"/>
    </source>
</evidence>
<reference evidence="2 3" key="1">
    <citation type="submission" date="2022-11" db="EMBL/GenBank/DDBJ databases">
        <title>Study of microbial diversity in lake waters.</title>
        <authorList>
            <person name="Zhang J."/>
        </authorList>
    </citation>
    <scope>NUCLEOTIDE SEQUENCE [LARGE SCALE GENOMIC DNA]</scope>
    <source>
        <strain evidence="2 3">DT12</strain>
    </source>
</reference>
<dbReference type="Proteomes" id="UP001208017">
    <property type="component" value="Unassembled WGS sequence"/>
</dbReference>
<evidence type="ECO:0000259" key="1">
    <source>
        <dbReference type="Pfam" id="PF04851"/>
    </source>
</evidence>
<sequence>MVTFQFDPHQAHQVQAVESVVEVFEGYPAHGEARLLSLVHRVQERNGLPVTAELDVDEGPVLVGDETVRAPHVTVEMETGTGKTYVYLRTLLELHKRYGWSKYVLVVPSVAIYQGVIKTVEVTRSHFAALYGNEPITLVEYDGSQPGRIRGFAADQGLHLLLMTRDSLNKASNNFYKVTEKLRGEKRPFQYVQETRPVVILDEPQNMNTEQALAAVRTLHPLAVLRYSATHKRTPNLVYRLTPVDAYTQGLVKGIEVVGLAELGQGNAPSLRLLSVTRHPFTAKVLAVRMRAGLTEEAEITLRQGSDLHELTKREEYCGYVVADIRLGREEGRDCVEFENGAVVSSGDEAAGSREAVFRAQIEKTIEVHLRRQAELRPLGVKVLSLFFIDRVRHFTAEDGMIKRLFDECFDRMKGSDPHFASMNAAEVREGYFARKQDEAVDTQGRAQEREAEQAAFALIMKDKERLLSFAEPVAFLFAHSALKEGWDNPNVFQICTLNETRSLLRKRQEIGRGLRLAVDQRGVRVSDPGVNVLTVVANESYERYVQQLQQEYADDGYRPPAKPRKPGEAVAVREEQVFASAEFRAFWERLNRRVECAYEIDTDALVEESVGRLDAAVFPEAAMVWTQGRVGGTGAPVQRSAVTGIELPQYPVFDLMERVAAETDLTRRTVLAIWQGVRPEQKEKLFADPEGWCAVFLREIRAVLQRQIADSMRFDVRPERMAEEIEVFFPKERRLPQKDWAVTDGRGLYDKVTVDSAAEREWVESRSGSGQTLFQFPAAYRIRLPKIIGDYTPEYGVIGGEDPCVLARRGGLKARCAAKYFAALGIAFRVDES</sequence>
<dbReference type="Gene3D" id="3.40.50.300">
    <property type="entry name" value="P-loop containing nucleotide triphosphate hydrolases"/>
    <property type="match status" value="2"/>
</dbReference>
<keyword evidence="2" id="KW-0067">ATP-binding</keyword>
<protein>
    <submittedName>
        <fullName evidence="2">DEAD/DEAH box helicase family protein</fullName>
    </submittedName>
</protein>
<comment type="caution">
    <text evidence="2">The sequence shown here is derived from an EMBL/GenBank/DDBJ whole genome shotgun (WGS) entry which is preliminary data.</text>
</comment>
<proteinExistence type="predicted"/>